<organism evidence="2 3">
    <name type="scientific">Effrenium voratum</name>
    <dbReference type="NCBI Taxonomy" id="2562239"/>
    <lineage>
        <taxon>Eukaryota</taxon>
        <taxon>Sar</taxon>
        <taxon>Alveolata</taxon>
        <taxon>Dinophyceae</taxon>
        <taxon>Suessiales</taxon>
        <taxon>Symbiodiniaceae</taxon>
        <taxon>Effrenium</taxon>
    </lineage>
</organism>
<dbReference type="AlphaFoldDB" id="A0AA36HPE6"/>
<dbReference type="SUPFAM" id="SSF50249">
    <property type="entry name" value="Nucleic acid-binding proteins"/>
    <property type="match status" value="1"/>
</dbReference>
<gene>
    <name evidence="2" type="ORF">EVOR1521_LOCUS2827</name>
</gene>
<accession>A0AA36HPE6</accession>
<protein>
    <submittedName>
        <fullName evidence="2">Uncharacterized protein</fullName>
    </submittedName>
</protein>
<keyword evidence="1" id="KW-0472">Membrane</keyword>
<dbReference type="InterPro" id="IPR012340">
    <property type="entry name" value="NA-bd_OB-fold"/>
</dbReference>
<name>A0AA36HPE6_9DINO</name>
<feature type="transmembrane region" description="Helical" evidence="1">
    <location>
        <begin position="7"/>
        <end position="25"/>
    </location>
</feature>
<comment type="caution">
    <text evidence="2">The sequence shown here is derived from an EMBL/GenBank/DDBJ whole genome shotgun (WGS) entry which is preliminary data.</text>
</comment>
<reference evidence="2" key="1">
    <citation type="submission" date="2023-08" db="EMBL/GenBank/DDBJ databases">
        <authorList>
            <person name="Chen Y."/>
            <person name="Shah S."/>
            <person name="Dougan E. K."/>
            <person name="Thang M."/>
            <person name="Chan C."/>
        </authorList>
    </citation>
    <scope>NUCLEOTIDE SEQUENCE</scope>
</reference>
<evidence type="ECO:0000313" key="2">
    <source>
        <dbReference type="EMBL" id="CAJ1372837.1"/>
    </source>
</evidence>
<dbReference type="Gene3D" id="2.40.50.140">
    <property type="entry name" value="Nucleic acid-binding proteins"/>
    <property type="match status" value="1"/>
</dbReference>
<keyword evidence="1" id="KW-0812">Transmembrane</keyword>
<dbReference type="Proteomes" id="UP001178507">
    <property type="component" value="Unassembled WGS sequence"/>
</dbReference>
<dbReference type="EMBL" id="CAUJNA010000158">
    <property type="protein sequence ID" value="CAJ1372837.1"/>
    <property type="molecule type" value="Genomic_DNA"/>
</dbReference>
<keyword evidence="1" id="KW-1133">Transmembrane helix</keyword>
<evidence type="ECO:0000256" key="1">
    <source>
        <dbReference type="SAM" id="Phobius"/>
    </source>
</evidence>
<proteinExistence type="predicted"/>
<evidence type="ECO:0000313" key="3">
    <source>
        <dbReference type="Proteomes" id="UP001178507"/>
    </source>
</evidence>
<keyword evidence="3" id="KW-1185">Reference proteome</keyword>
<sequence length="124" mass="13835">MNAALDLGVNVVIFTTLLSLAIWLFTIREDPVSKKGAVQNGCEQLVQEGQRLVGTVQRFSERNGYGFISCASCRAAHGRDVQLFQEDWEALQLKIGAVVSFELSFKERYPCPKGRPWATSIQVE</sequence>